<gene>
    <name evidence="1" type="ORF">NLI96_g10339</name>
</gene>
<accession>A0AAD5UZ24</accession>
<reference evidence="1" key="1">
    <citation type="submission" date="2022-07" db="EMBL/GenBank/DDBJ databases">
        <title>Genome Sequence of Physisporinus lineatus.</title>
        <authorList>
            <person name="Buettner E."/>
        </authorList>
    </citation>
    <scope>NUCLEOTIDE SEQUENCE</scope>
    <source>
        <strain evidence="1">VT162</strain>
    </source>
</reference>
<dbReference type="EMBL" id="JANAWD010000579">
    <property type="protein sequence ID" value="KAJ3477617.1"/>
    <property type="molecule type" value="Genomic_DNA"/>
</dbReference>
<dbReference type="AlphaFoldDB" id="A0AAD5UZ24"/>
<sequence length="297" mass="33303">MPPEIPQELVDNIIDHLHDDTPSLIVTSLVSKAWMHSSRFHLFSSIDIVDDPEGLDYIQFLETSPNVCHHVWDLYLEFRGEVMVEIITRLLTCLGNLRSFVIEGQVSRMKSRTMPFPLYHIDFLGIHFMLPGPAEVEGPEEVAEWVEEDGGEIVPADEIAPNHGGGGGIWDATEPTELMKDSPPEGVINVLRLFSLWHIGELFVTFSIGFPHCVGEADEFLQAGPSTMHVKTLGIVNDPGDGLLFRLLRHLLHPTNLRTLHGRQGGVFGVEIVSKSGVTFCDTCYRRFPMWDILIDL</sequence>
<dbReference type="Proteomes" id="UP001212997">
    <property type="component" value="Unassembled WGS sequence"/>
</dbReference>
<evidence type="ECO:0000313" key="2">
    <source>
        <dbReference type="Proteomes" id="UP001212997"/>
    </source>
</evidence>
<protein>
    <recommendedName>
        <fullName evidence="3">F-box domain-containing protein</fullName>
    </recommendedName>
</protein>
<evidence type="ECO:0008006" key="3">
    <source>
        <dbReference type="Google" id="ProtNLM"/>
    </source>
</evidence>
<comment type="caution">
    <text evidence="1">The sequence shown here is derived from an EMBL/GenBank/DDBJ whole genome shotgun (WGS) entry which is preliminary data.</text>
</comment>
<proteinExistence type="predicted"/>
<evidence type="ECO:0000313" key="1">
    <source>
        <dbReference type="EMBL" id="KAJ3477617.1"/>
    </source>
</evidence>
<name>A0AAD5UZ24_9APHY</name>
<keyword evidence="2" id="KW-1185">Reference proteome</keyword>
<organism evidence="1 2">
    <name type="scientific">Meripilus lineatus</name>
    <dbReference type="NCBI Taxonomy" id="2056292"/>
    <lineage>
        <taxon>Eukaryota</taxon>
        <taxon>Fungi</taxon>
        <taxon>Dikarya</taxon>
        <taxon>Basidiomycota</taxon>
        <taxon>Agaricomycotina</taxon>
        <taxon>Agaricomycetes</taxon>
        <taxon>Polyporales</taxon>
        <taxon>Meripilaceae</taxon>
        <taxon>Meripilus</taxon>
    </lineage>
</organism>